<keyword evidence="2" id="KW-0812">Transmembrane</keyword>
<reference evidence="3 4" key="1">
    <citation type="submission" date="2020-07" db="EMBL/GenBank/DDBJ databases">
        <authorList>
            <person name="Feng X."/>
        </authorList>
    </citation>
    <scope>NUCLEOTIDE SEQUENCE [LARGE SCALE GENOMIC DNA]</scope>
    <source>
        <strain evidence="3 4">JCM23202</strain>
    </source>
</reference>
<name>A0A7X1B698_9BACT</name>
<evidence type="ECO:0000313" key="4">
    <source>
        <dbReference type="Proteomes" id="UP000526501"/>
    </source>
</evidence>
<accession>A0A7X1B698</accession>
<dbReference type="AlphaFoldDB" id="A0A7X1B698"/>
<proteinExistence type="predicted"/>
<keyword evidence="2" id="KW-1133">Transmembrane helix</keyword>
<gene>
    <name evidence="3" type="ORF">H5P27_09675</name>
</gene>
<dbReference type="RefSeq" id="WP_185660202.1">
    <property type="nucleotide sequence ID" value="NZ_CAWPOO010000011.1"/>
</dbReference>
<feature type="transmembrane region" description="Helical" evidence="2">
    <location>
        <begin position="16"/>
        <end position="37"/>
    </location>
</feature>
<evidence type="ECO:0000256" key="1">
    <source>
        <dbReference type="SAM" id="MobiDB-lite"/>
    </source>
</evidence>
<keyword evidence="4" id="KW-1185">Reference proteome</keyword>
<keyword evidence="2" id="KW-0472">Membrane</keyword>
<feature type="transmembrane region" description="Helical" evidence="2">
    <location>
        <begin position="49"/>
        <end position="69"/>
    </location>
</feature>
<evidence type="ECO:0000256" key="2">
    <source>
        <dbReference type="SAM" id="Phobius"/>
    </source>
</evidence>
<evidence type="ECO:0000313" key="3">
    <source>
        <dbReference type="EMBL" id="MBC2606317.1"/>
    </source>
</evidence>
<sequence>MEYEIQEMRFKKGENVFIVLGTFILIAIAIPLIPLIPSDFPRAEGSEKRIILMEVGVILAGIIYLVLYLKLRSSYKLDDEKLWIKRPFFSFTIKYDKIRNYYWDRGKGLNIEKLLIEEIGNPHDPYEIIWNRIQKEDQKNFMKILSTGVKAAKKKREANQSAHTTTASAPR</sequence>
<dbReference type="Proteomes" id="UP000526501">
    <property type="component" value="Unassembled WGS sequence"/>
</dbReference>
<comment type="caution">
    <text evidence="3">The sequence shown here is derived from an EMBL/GenBank/DDBJ whole genome shotgun (WGS) entry which is preliminary data.</text>
</comment>
<feature type="compositionally biased region" description="Polar residues" evidence="1">
    <location>
        <begin position="159"/>
        <end position="171"/>
    </location>
</feature>
<protein>
    <submittedName>
        <fullName evidence="3">Uncharacterized protein</fullName>
    </submittedName>
</protein>
<organism evidence="3 4">
    <name type="scientific">Pelagicoccus albus</name>
    <dbReference type="NCBI Taxonomy" id="415222"/>
    <lineage>
        <taxon>Bacteria</taxon>
        <taxon>Pseudomonadati</taxon>
        <taxon>Verrucomicrobiota</taxon>
        <taxon>Opitutia</taxon>
        <taxon>Puniceicoccales</taxon>
        <taxon>Pelagicoccaceae</taxon>
        <taxon>Pelagicoccus</taxon>
    </lineage>
</organism>
<feature type="region of interest" description="Disordered" evidence="1">
    <location>
        <begin position="152"/>
        <end position="171"/>
    </location>
</feature>
<dbReference type="EMBL" id="JACHVC010000011">
    <property type="protein sequence ID" value="MBC2606317.1"/>
    <property type="molecule type" value="Genomic_DNA"/>
</dbReference>